<accession>H1W531</accession>
<organism evidence="2 3">
    <name type="scientific">Colletotrichum higginsianum (strain IMI 349063)</name>
    <name type="common">Crucifer anthracnose fungus</name>
    <dbReference type="NCBI Taxonomy" id="759273"/>
    <lineage>
        <taxon>Eukaryota</taxon>
        <taxon>Fungi</taxon>
        <taxon>Dikarya</taxon>
        <taxon>Ascomycota</taxon>
        <taxon>Pezizomycotina</taxon>
        <taxon>Sordariomycetes</taxon>
        <taxon>Hypocreomycetidae</taxon>
        <taxon>Glomerellales</taxon>
        <taxon>Glomerellaceae</taxon>
        <taxon>Colletotrichum</taxon>
        <taxon>Colletotrichum destructivum species complex</taxon>
    </lineage>
</organism>
<reference evidence="3" key="1">
    <citation type="journal article" date="2012" name="Nat. Genet.">
        <title>Lifestyle transitions in plant pathogenic Colletotrichum fungi deciphered by genome and transcriptome analyses.</title>
        <authorList>
            <person name="O'Connell R.J."/>
            <person name="Thon M.R."/>
            <person name="Hacquard S."/>
            <person name="Amyotte S.G."/>
            <person name="Kleemann J."/>
            <person name="Torres M.F."/>
            <person name="Damm U."/>
            <person name="Buiate E.A."/>
            <person name="Epstein L."/>
            <person name="Alkan N."/>
            <person name="Altmueller J."/>
            <person name="Alvarado-Balderrama L."/>
            <person name="Bauser C.A."/>
            <person name="Becker C."/>
            <person name="Birren B.W."/>
            <person name="Chen Z."/>
            <person name="Choi J."/>
            <person name="Crouch J.A."/>
            <person name="Duvick J.P."/>
            <person name="Farman M.A."/>
            <person name="Gan P."/>
            <person name="Heiman D."/>
            <person name="Henrissat B."/>
            <person name="Howard R.J."/>
            <person name="Kabbage M."/>
            <person name="Koch C."/>
            <person name="Kracher B."/>
            <person name="Kubo Y."/>
            <person name="Law A.D."/>
            <person name="Lebrun M.-H."/>
            <person name="Lee Y.-H."/>
            <person name="Miyara I."/>
            <person name="Moore N."/>
            <person name="Neumann U."/>
            <person name="Nordstroem K."/>
            <person name="Panaccione D.G."/>
            <person name="Panstruga R."/>
            <person name="Place M."/>
            <person name="Proctor R.H."/>
            <person name="Prusky D."/>
            <person name="Rech G."/>
            <person name="Reinhardt R."/>
            <person name="Rollins J.A."/>
            <person name="Rounsley S."/>
            <person name="Schardl C.L."/>
            <person name="Schwartz D.C."/>
            <person name="Shenoy N."/>
            <person name="Shirasu K."/>
            <person name="Sikhakolli U.R."/>
            <person name="Stueber K."/>
            <person name="Sukno S.A."/>
            <person name="Sweigard J.A."/>
            <person name="Takano Y."/>
            <person name="Takahara H."/>
            <person name="Trail F."/>
            <person name="van der Does H.C."/>
            <person name="Voll L.M."/>
            <person name="Will I."/>
            <person name="Young S."/>
            <person name="Zeng Q."/>
            <person name="Zhang J."/>
            <person name="Zhou S."/>
            <person name="Dickman M.B."/>
            <person name="Schulze-Lefert P."/>
            <person name="Ver Loren van Themaat E."/>
            <person name="Ma L.-J."/>
            <person name="Vaillancourt L.J."/>
        </authorList>
    </citation>
    <scope>NUCLEOTIDE SEQUENCE [LARGE SCALE GENOMIC DNA]</scope>
    <source>
        <strain evidence="3">IMI 349063</strain>
    </source>
</reference>
<dbReference type="STRING" id="759273.H1W531"/>
<proteinExistence type="predicted"/>
<evidence type="ECO:0000313" key="3">
    <source>
        <dbReference type="Proteomes" id="UP000007174"/>
    </source>
</evidence>
<dbReference type="AlphaFoldDB" id="H1W531"/>
<name>H1W531_COLHI</name>
<feature type="compositionally biased region" description="Low complexity" evidence="1">
    <location>
        <begin position="24"/>
        <end position="38"/>
    </location>
</feature>
<gene>
    <name evidence="2" type="ORF">CH063_15927</name>
</gene>
<dbReference type="EMBL" id="CACQ02009908">
    <property type="protein sequence ID" value="CCF47595.1"/>
    <property type="molecule type" value="Genomic_DNA"/>
</dbReference>
<feature type="region of interest" description="Disordered" evidence="1">
    <location>
        <begin position="1"/>
        <end position="64"/>
    </location>
</feature>
<protein>
    <submittedName>
        <fullName evidence="2">Uncharacterized protein</fullName>
    </submittedName>
</protein>
<sequence length="64" mass="6464">MTDLNTPDSFPATPDGLIDRDGLSSPASPGSADSSEASTPLEGPADNLSDLPKPTLAAHRPPPP</sequence>
<evidence type="ECO:0000313" key="2">
    <source>
        <dbReference type="EMBL" id="CCF47595.1"/>
    </source>
</evidence>
<evidence type="ECO:0000256" key="1">
    <source>
        <dbReference type="SAM" id="MobiDB-lite"/>
    </source>
</evidence>
<dbReference type="HOGENOM" id="CLU_2867560_0_0_1"/>
<dbReference type="Proteomes" id="UP000007174">
    <property type="component" value="Unassembled WGS sequence"/>
</dbReference>